<dbReference type="Proteomes" id="UP000613177">
    <property type="component" value="Unassembled WGS sequence"/>
</dbReference>
<evidence type="ECO:0000313" key="3">
    <source>
        <dbReference type="Proteomes" id="UP000613177"/>
    </source>
</evidence>
<keyword evidence="1" id="KW-0732">Signal</keyword>
<protein>
    <submittedName>
        <fullName evidence="2">Uncharacterized protein</fullName>
    </submittedName>
</protein>
<accession>A0A8H7VUJ2</accession>
<proteinExistence type="predicted"/>
<dbReference type="EMBL" id="JAEPRE010000074">
    <property type="protein sequence ID" value="KAG2233630.1"/>
    <property type="molecule type" value="Genomic_DNA"/>
</dbReference>
<dbReference type="OrthoDB" id="2289458at2759"/>
<evidence type="ECO:0000256" key="1">
    <source>
        <dbReference type="SAM" id="SignalP"/>
    </source>
</evidence>
<organism evidence="2 3">
    <name type="scientific">Thamnidium elegans</name>
    <dbReference type="NCBI Taxonomy" id="101142"/>
    <lineage>
        <taxon>Eukaryota</taxon>
        <taxon>Fungi</taxon>
        <taxon>Fungi incertae sedis</taxon>
        <taxon>Mucoromycota</taxon>
        <taxon>Mucoromycotina</taxon>
        <taxon>Mucoromycetes</taxon>
        <taxon>Mucorales</taxon>
        <taxon>Mucorineae</taxon>
        <taxon>Mucoraceae</taxon>
        <taxon>Thamnidium</taxon>
    </lineage>
</organism>
<reference evidence="2" key="1">
    <citation type="submission" date="2021-01" db="EMBL/GenBank/DDBJ databases">
        <title>Metabolic potential, ecology and presence of endohyphal bacteria is reflected in genomic diversity of Mucoromycotina.</title>
        <authorList>
            <person name="Muszewska A."/>
            <person name="Okrasinska A."/>
            <person name="Steczkiewicz K."/>
            <person name="Drgas O."/>
            <person name="Orlowska M."/>
            <person name="Perlinska-Lenart U."/>
            <person name="Aleksandrzak-Piekarczyk T."/>
            <person name="Szatraj K."/>
            <person name="Zielenkiewicz U."/>
            <person name="Pilsyk S."/>
            <person name="Malc E."/>
            <person name="Mieczkowski P."/>
            <person name="Kruszewska J.S."/>
            <person name="Biernat P."/>
            <person name="Pawlowska J."/>
        </authorList>
    </citation>
    <scope>NUCLEOTIDE SEQUENCE</scope>
    <source>
        <strain evidence="2">WA0000018081</strain>
    </source>
</reference>
<keyword evidence="3" id="KW-1185">Reference proteome</keyword>
<feature type="chain" id="PRO_5034915223" evidence="1">
    <location>
        <begin position="25"/>
        <end position="140"/>
    </location>
</feature>
<evidence type="ECO:0000313" key="2">
    <source>
        <dbReference type="EMBL" id="KAG2233630.1"/>
    </source>
</evidence>
<dbReference type="AlphaFoldDB" id="A0A8H7VUJ2"/>
<gene>
    <name evidence="2" type="ORF">INT48_001883</name>
</gene>
<sequence>MTCSTKLLLMAITVLTLWLQISQAYCVYNRLDGADSYFYVKEREVNPRASFKKQINNGERECCPWNNGECNLTGKQEGIVDFHITIGMYGASLEGADTFFAFCSAGGGLVITGNNLYNITATCNHADGKVNTRPIFAIEK</sequence>
<name>A0A8H7VUJ2_9FUNG</name>
<comment type="caution">
    <text evidence="2">The sequence shown here is derived from an EMBL/GenBank/DDBJ whole genome shotgun (WGS) entry which is preliminary data.</text>
</comment>
<feature type="signal peptide" evidence="1">
    <location>
        <begin position="1"/>
        <end position="24"/>
    </location>
</feature>